<dbReference type="Proteomes" id="UP001218188">
    <property type="component" value="Unassembled WGS sequence"/>
</dbReference>
<dbReference type="EMBL" id="JARJCM010000165">
    <property type="protein sequence ID" value="KAJ7024737.1"/>
    <property type="molecule type" value="Genomic_DNA"/>
</dbReference>
<feature type="compositionally biased region" description="Basic residues" evidence="1">
    <location>
        <begin position="256"/>
        <end position="266"/>
    </location>
</feature>
<name>A0AAD6SCI8_9AGAR</name>
<proteinExistence type="predicted"/>
<feature type="region of interest" description="Disordered" evidence="1">
    <location>
        <begin position="246"/>
        <end position="281"/>
    </location>
</feature>
<comment type="caution">
    <text evidence="2">The sequence shown here is derived from an EMBL/GenBank/DDBJ whole genome shotgun (WGS) entry which is preliminary data.</text>
</comment>
<sequence>MASTTFASGDCSAPKVVSTDQYGAVWQGIYRDLVAGKHAVPSPHMVATFANIHLKSLNDYKSAQGSLQRATATYNGFALSAAGGAPALVTNHLKLPSYQLVKSAPSVDEDPRVTEALQAATDSLNAVHEAATKHISTVYAVQVEHCRTMTDANACADRFAAELTAYCKDVVANCGLVDTDRYETAVALLKAAYIRELEELAIDFTARLMKNSALKEAKAVTLANARADAEMTDATKPVTETIGEEIQKQLALQPGRKPRKRRRRKAGNIGEREGQGEADGGGVGQLLLVSDAAIPPPLDATSWVGQLGRRFHYHRPDSYPEAFFSARTSDYTRKKFVICTMTPLYFDTRIRNRAFHNLTDVVLTPEQTLVLALNPKL</sequence>
<dbReference type="AlphaFoldDB" id="A0AAD6SCI8"/>
<evidence type="ECO:0000313" key="2">
    <source>
        <dbReference type="EMBL" id="KAJ7024737.1"/>
    </source>
</evidence>
<evidence type="ECO:0000256" key="1">
    <source>
        <dbReference type="SAM" id="MobiDB-lite"/>
    </source>
</evidence>
<keyword evidence="3" id="KW-1185">Reference proteome</keyword>
<organism evidence="2 3">
    <name type="scientific">Mycena alexandri</name>
    <dbReference type="NCBI Taxonomy" id="1745969"/>
    <lineage>
        <taxon>Eukaryota</taxon>
        <taxon>Fungi</taxon>
        <taxon>Dikarya</taxon>
        <taxon>Basidiomycota</taxon>
        <taxon>Agaricomycotina</taxon>
        <taxon>Agaricomycetes</taxon>
        <taxon>Agaricomycetidae</taxon>
        <taxon>Agaricales</taxon>
        <taxon>Marasmiineae</taxon>
        <taxon>Mycenaceae</taxon>
        <taxon>Mycena</taxon>
    </lineage>
</organism>
<feature type="non-terminal residue" evidence="2">
    <location>
        <position position="377"/>
    </location>
</feature>
<gene>
    <name evidence="2" type="ORF">C8F04DRAFT_968611</name>
</gene>
<reference evidence="2" key="1">
    <citation type="submission" date="2023-03" db="EMBL/GenBank/DDBJ databases">
        <title>Massive genome expansion in bonnet fungi (Mycena s.s.) driven by repeated elements and novel gene families across ecological guilds.</title>
        <authorList>
            <consortium name="Lawrence Berkeley National Laboratory"/>
            <person name="Harder C.B."/>
            <person name="Miyauchi S."/>
            <person name="Viragh M."/>
            <person name="Kuo A."/>
            <person name="Thoen E."/>
            <person name="Andreopoulos B."/>
            <person name="Lu D."/>
            <person name="Skrede I."/>
            <person name="Drula E."/>
            <person name="Henrissat B."/>
            <person name="Morin E."/>
            <person name="Kohler A."/>
            <person name="Barry K."/>
            <person name="LaButti K."/>
            <person name="Morin E."/>
            <person name="Salamov A."/>
            <person name="Lipzen A."/>
            <person name="Mereny Z."/>
            <person name="Hegedus B."/>
            <person name="Baldrian P."/>
            <person name="Stursova M."/>
            <person name="Weitz H."/>
            <person name="Taylor A."/>
            <person name="Grigoriev I.V."/>
            <person name="Nagy L.G."/>
            <person name="Martin F."/>
            <person name="Kauserud H."/>
        </authorList>
    </citation>
    <scope>NUCLEOTIDE SEQUENCE</scope>
    <source>
        <strain evidence="2">CBHHK200</strain>
    </source>
</reference>
<evidence type="ECO:0000313" key="3">
    <source>
        <dbReference type="Proteomes" id="UP001218188"/>
    </source>
</evidence>
<protein>
    <submittedName>
        <fullName evidence="2">Uncharacterized protein</fullName>
    </submittedName>
</protein>
<accession>A0AAD6SCI8</accession>